<dbReference type="AlphaFoldDB" id="A0A3B0IVN5"/>
<proteinExistence type="predicted"/>
<name>A0A3B0IVN5_9RICK</name>
<reference evidence="1" key="1">
    <citation type="submission" date="2018-04" db="EMBL/GenBank/DDBJ databases">
        <authorList>
            <person name="Go L.Y."/>
            <person name="Mitchell J.A."/>
        </authorList>
    </citation>
    <scope>NUCLEOTIDE SEQUENCE</scope>
    <source>
        <strain evidence="1">WBAD</strain>
    </source>
</reference>
<sequence>MLKHNVFVEIMDELDSSVMRWNDIIEFIEMTDLNDNRDTRMKGKEAI</sequence>
<gene>
    <name evidence="1" type="ORF">WBAD_0400</name>
</gene>
<dbReference type="EMBL" id="OUNE01000063">
    <property type="protein sequence ID" value="SPP32970.1"/>
    <property type="molecule type" value="Genomic_DNA"/>
</dbReference>
<protein>
    <submittedName>
        <fullName evidence="1">Uncharacterized protein</fullName>
    </submittedName>
</protein>
<organism evidence="1">
    <name type="scientific">Wolbachia endosymbiont of Aleurodicus dispersus</name>
    <dbReference type="NCBI Taxonomy" id="1288877"/>
    <lineage>
        <taxon>Bacteria</taxon>
        <taxon>Pseudomonadati</taxon>
        <taxon>Pseudomonadota</taxon>
        <taxon>Alphaproteobacteria</taxon>
        <taxon>Rickettsiales</taxon>
        <taxon>Anaplasmataceae</taxon>
        <taxon>Wolbachieae</taxon>
        <taxon>Wolbachia</taxon>
    </lineage>
</organism>
<accession>A0A3B0IVN5</accession>
<evidence type="ECO:0000313" key="1">
    <source>
        <dbReference type="EMBL" id="SPP32970.1"/>
    </source>
</evidence>